<name>A0A310SJE6_9HYME</name>
<sequence length="70" mass="8142">MAKGSVNQPTNAITTAQIELRVLNSRKVSDIQCATETIAMYYIRLCHYTLRDLWRRGNLIIDYTYKCDDI</sequence>
<keyword evidence="2" id="KW-1185">Reference proteome</keyword>
<evidence type="ECO:0000313" key="2">
    <source>
        <dbReference type="Proteomes" id="UP000250275"/>
    </source>
</evidence>
<dbReference type="AlphaFoldDB" id="A0A310SJE6"/>
<gene>
    <name evidence="1" type="ORF">WN48_04302</name>
</gene>
<accession>A0A310SJE6</accession>
<proteinExistence type="predicted"/>
<organism evidence="1 2">
    <name type="scientific">Eufriesea mexicana</name>
    <dbReference type="NCBI Taxonomy" id="516756"/>
    <lineage>
        <taxon>Eukaryota</taxon>
        <taxon>Metazoa</taxon>
        <taxon>Ecdysozoa</taxon>
        <taxon>Arthropoda</taxon>
        <taxon>Hexapoda</taxon>
        <taxon>Insecta</taxon>
        <taxon>Pterygota</taxon>
        <taxon>Neoptera</taxon>
        <taxon>Endopterygota</taxon>
        <taxon>Hymenoptera</taxon>
        <taxon>Apocrita</taxon>
        <taxon>Aculeata</taxon>
        <taxon>Apoidea</taxon>
        <taxon>Anthophila</taxon>
        <taxon>Apidae</taxon>
        <taxon>Eufriesea</taxon>
    </lineage>
</organism>
<protein>
    <submittedName>
        <fullName evidence="1">Uncharacterized protein</fullName>
    </submittedName>
</protein>
<dbReference type="Proteomes" id="UP000250275">
    <property type="component" value="Unassembled WGS sequence"/>
</dbReference>
<dbReference type="EMBL" id="KQ762520">
    <property type="protein sequence ID" value="OAD55770.1"/>
    <property type="molecule type" value="Genomic_DNA"/>
</dbReference>
<evidence type="ECO:0000313" key="1">
    <source>
        <dbReference type="EMBL" id="OAD55770.1"/>
    </source>
</evidence>
<reference evidence="1 2" key="1">
    <citation type="submission" date="2015-07" db="EMBL/GenBank/DDBJ databases">
        <title>The genome of Eufriesea mexicana.</title>
        <authorList>
            <person name="Pan H."/>
            <person name="Kapheim K."/>
        </authorList>
    </citation>
    <scope>NUCLEOTIDE SEQUENCE [LARGE SCALE GENOMIC DNA]</scope>
    <source>
        <strain evidence="1">0111107269</strain>
        <tissue evidence="1">Whole body</tissue>
    </source>
</reference>